<dbReference type="Pfam" id="PF20013">
    <property type="entry name" value="GAP1-N2"/>
    <property type="match status" value="1"/>
</dbReference>
<feature type="domain" description="GTPase-associated protein 1 N-terminal" evidence="2">
    <location>
        <begin position="1"/>
        <end position="134"/>
    </location>
</feature>
<evidence type="ECO:0000256" key="1">
    <source>
        <dbReference type="SAM" id="MobiDB-lite"/>
    </source>
</evidence>
<dbReference type="Pfam" id="PF20014">
    <property type="entry name" value="GAP1-M"/>
    <property type="match status" value="1"/>
</dbReference>
<dbReference type="InterPro" id="IPR045401">
    <property type="entry name" value="GAP1-M"/>
</dbReference>
<feature type="domain" description="GTPase-associated protein 1 middle" evidence="3">
    <location>
        <begin position="184"/>
        <end position="263"/>
    </location>
</feature>
<evidence type="ECO:0000313" key="5">
    <source>
        <dbReference type="Proteomes" id="UP000261811"/>
    </source>
</evidence>
<evidence type="ECO:0000259" key="3">
    <source>
        <dbReference type="Pfam" id="PF20014"/>
    </source>
</evidence>
<evidence type="ECO:0000259" key="2">
    <source>
        <dbReference type="Pfam" id="PF20013"/>
    </source>
</evidence>
<accession>A0A372JF07</accession>
<protein>
    <submittedName>
        <fullName evidence="4">Uncharacterized protein</fullName>
    </submittedName>
</protein>
<proteinExistence type="predicted"/>
<feature type="non-terminal residue" evidence="4">
    <location>
        <position position="316"/>
    </location>
</feature>
<organism evidence="4 5">
    <name type="scientific">Actinomadura logoneensis</name>
    <dbReference type="NCBI Taxonomy" id="2293572"/>
    <lineage>
        <taxon>Bacteria</taxon>
        <taxon>Bacillati</taxon>
        <taxon>Actinomycetota</taxon>
        <taxon>Actinomycetes</taxon>
        <taxon>Streptosporangiales</taxon>
        <taxon>Thermomonosporaceae</taxon>
        <taxon>Actinomadura</taxon>
    </lineage>
</organism>
<evidence type="ECO:0000313" key="4">
    <source>
        <dbReference type="EMBL" id="RFU38582.1"/>
    </source>
</evidence>
<feature type="region of interest" description="Disordered" evidence="1">
    <location>
        <begin position="153"/>
        <end position="179"/>
    </location>
</feature>
<comment type="caution">
    <text evidence="4">The sequence shown here is derived from an EMBL/GenBank/DDBJ whole genome shotgun (WGS) entry which is preliminary data.</text>
</comment>
<dbReference type="EMBL" id="QURH01000762">
    <property type="protein sequence ID" value="RFU38582.1"/>
    <property type="molecule type" value="Genomic_DNA"/>
</dbReference>
<sequence>MAWQLHYTSARRGPTGRSGFQFVAETPGLPDGVRARVTPHLSYRPPPEAPLSPADDELDGFPVSLLYDRVDGRPLLLRCRYLGRDYSGRYGNFFAHAVVAEPDELEGVRPVELWHAPLWADSPASETDLPEVDELVPDEGLDPESLAAWLAAEAAPPDPPGGDDGSGGGSGNGDGSGGSGDAYDRLARIVDAVVTVLGRGHGRVVLVSSDIELVARWIAVVSYSLPVAAASALSFVTYSADPDGAPQRLVGTTPDVWASAQRTSPAVPLDRPVGGAYEAGRFARTVAACWRDADFAGLDALAELALLGAGAAPGAP</sequence>
<name>A0A372JF07_9ACTN</name>
<keyword evidence="5" id="KW-1185">Reference proteome</keyword>
<dbReference type="Proteomes" id="UP000261811">
    <property type="component" value="Unassembled WGS sequence"/>
</dbReference>
<gene>
    <name evidence="4" type="ORF">DZF91_26915</name>
</gene>
<reference evidence="4 5" key="1">
    <citation type="submission" date="2018-08" db="EMBL/GenBank/DDBJ databases">
        <title>Actinomadura jelena sp. nov., a novel Actinomycete isolated from soil in Chad.</title>
        <authorList>
            <person name="Shi L."/>
        </authorList>
    </citation>
    <scope>NUCLEOTIDE SEQUENCE [LARGE SCALE GENOMIC DNA]</scope>
    <source>
        <strain evidence="4 5">NEAU-G17</strain>
    </source>
</reference>
<feature type="compositionally biased region" description="Gly residues" evidence="1">
    <location>
        <begin position="162"/>
        <end position="179"/>
    </location>
</feature>
<dbReference type="AlphaFoldDB" id="A0A372JF07"/>
<dbReference type="InterPro" id="IPR045402">
    <property type="entry name" value="GAP1-N2"/>
</dbReference>